<dbReference type="AlphaFoldDB" id="A0A7L4YS97"/>
<sequence>MAHRGRSAAARSIVAWFALTGVLAALLLSLPLFGIPDATGRFVFIGLTATRGAEGLALLASVAAAIIAIGLRDRLTALPWAGMQAVYGVLATVWTFGGVRARHEEFTFDVDSAWLGSRLDSLLSDLSNVAAATVVALGAGMAAVLLNASMQSLVGAVQARRFAPIAALSPAAAWYGDKAAVLCLLAAVGVLALSAMASERGRGLAWSTSLGLLSGLLLAAGALSGFAVLTASVGMLCIYFLRRRSLMILLGGAGVLIGLLGATALGWSWPDEIGAASVAALESYQLQASVVVMSGLIAVAVAGPPLVESGRKFRGTPGWPLMLTGALMLFVGVLTRSVDTSVLAAIAPALPLLSVGCVAPPRSGGVPDGPSLPVAVLGAVSAIAAVVMSLIVFRTPLA</sequence>
<name>A0A7L4YS97_9ACTN</name>
<organism evidence="2 3">
    <name type="scientific">Epidermidibacterium keratini</name>
    <dbReference type="NCBI Taxonomy" id="1891644"/>
    <lineage>
        <taxon>Bacteria</taxon>
        <taxon>Bacillati</taxon>
        <taxon>Actinomycetota</taxon>
        <taxon>Actinomycetes</taxon>
        <taxon>Sporichthyales</taxon>
        <taxon>Sporichthyaceae</taxon>
        <taxon>Epidermidibacterium</taxon>
    </lineage>
</organism>
<evidence type="ECO:0000313" key="2">
    <source>
        <dbReference type="EMBL" id="QHC02105.1"/>
    </source>
</evidence>
<evidence type="ECO:0000256" key="1">
    <source>
        <dbReference type="SAM" id="Phobius"/>
    </source>
</evidence>
<proteinExistence type="predicted"/>
<keyword evidence="1" id="KW-0812">Transmembrane</keyword>
<gene>
    <name evidence="2" type="ORF">EK0264_18730</name>
</gene>
<feature type="transmembrane region" description="Helical" evidence="1">
    <location>
        <begin position="289"/>
        <end position="307"/>
    </location>
</feature>
<reference evidence="2 3" key="1">
    <citation type="journal article" date="2018" name="Int. J. Syst. Evol. Microbiol.">
        <title>Epidermidibacterium keratini gen. nov., sp. nov., a member of the family Sporichthyaceae, isolated from keratin epidermis.</title>
        <authorList>
            <person name="Lee D.G."/>
            <person name="Trujillo M.E."/>
            <person name="Kang S."/>
            <person name="Nam J.J."/>
            <person name="Kim Y.J."/>
        </authorList>
    </citation>
    <scope>NUCLEOTIDE SEQUENCE [LARGE SCALE GENOMIC DNA]</scope>
    <source>
        <strain evidence="2 3">EPI-7</strain>
    </source>
</reference>
<feature type="transmembrane region" description="Helical" evidence="1">
    <location>
        <begin position="179"/>
        <end position="197"/>
    </location>
</feature>
<feature type="transmembrane region" description="Helical" evidence="1">
    <location>
        <begin position="55"/>
        <end position="71"/>
    </location>
</feature>
<dbReference type="KEGG" id="eke:EK0264_18730"/>
<evidence type="ECO:0000313" key="3">
    <source>
        <dbReference type="Proteomes" id="UP000463857"/>
    </source>
</evidence>
<feature type="transmembrane region" description="Helical" evidence="1">
    <location>
        <begin position="217"/>
        <end position="241"/>
    </location>
</feature>
<keyword evidence="1" id="KW-1133">Transmembrane helix</keyword>
<keyword evidence="3" id="KW-1185">Reference proteome</keyword>
<feature type="transmembrane region" description="Helical" evidence="1">
    <location>
        <begin position="12"/>
        <end position="35"/>
    </location>
</feature>
<dbReference type="EMBL" id="CP047156">
    <property type="protein sequence ID" value="QHC02105.1"/>
    <property type="molecule type" value="Genomic_DNA"/>
</dbReference>
<protein>
    <submittedName>
        <fullName evidence="2">Uncharacterized protein</fullName>
    </submittedName>
</protein>
<keyword evidence="1" id="KW-0472">Membrane</keyword>
<feature type="transmembrane region" description="Helical" evidence="1">
    <location>
        <begin position="319"/>
        <end position="335"/>
    </location>
</feature>
<dbReference type="OrthoDB" id="5175362at2"/>
<feature type="transmembrane region" description="Helical" evidence="1">
    <location>
        <begin position="129"/>
        <end position="148"/>
    </location>
</feature>
<accession>A0A7L4YS97</accession>
<feature type="transmembrane region" description="Helical" evidence="1">
    <location>
        <begin position="372"/>
        <end position="393"/>
    </location>
</feature>
<feature type="transmembrane region" description="Helical" evidence="1">
    <location>
        <begin position="78"/>
        <end position="97"/>
    </location>
</feature>
<dbReference type="Proteomes" id="UP000463857">
    <property type="component" value="Chromosome"/>
</dbReference>
<feature type="transmembrane region" description="Helical" evidence="1">
    <location>
        <begin position="248"/>
        <end position="269"/>
    </location>
</feature>
<dbReference type="RefSeq" id="WP_159547229.1">
    <property type="nucleotide sequence ID" value="NZ_CP047156.1"/>
</dbReference>
<dbReference type="InParanoid" id="A0A7L4YS97"/>